<sequence>MRYGPDRPGTARGSGRVRPGKVRRYGDRGQAVIEFTGTIPVILLTIGLLWQAALTGYTFSLAGNAADEAARAGAVGGGSACADAARRTLPGNWQGAEISCRADGELYRATVRLRVPAFFPGAADLPIPVSGDGAALDERSDR</sequence>
<keyword evidence="2" id="KW-0812">Transmembrane</keyword>
<keyword evidence="2" id="KW-0472">Membrane</keyword>
<dbReference type="EMBL" id="CP029159">
    <property type="protein sequence ID" value="QKM71546.1"/>
    <property type="molecule type" value="Genomic_DNA"/>
</dbReference>
<feature type="region of interest" description="Disordered" evidence="1">
    <location>
        <begin position="1"/>
        <end position="20"/>
    </location>
</feature>
<dbReference type="Pfam" id="PF07811">
    <property type="entry name" value="TadE"/>
    <property type="match status" value="1"/>
</dbReference>
<evidence type="ECO:0000313" key="4">
    <source>
        <dbReference type="EMBL" id="QKM71546.1"/>
    </source>
</evidence>
<evidence type="ECO:0000256" key="2">
    <source>
        <dbReference type="SAM" id="Phobius"/>
    </source>
</evidence>
<gene>
    <name evidence="4" type="ORF">STSU_011915</name>
</gene>
<organism evidence="4 5">
    <name type="scientific">Streptomyces tsukubensis (strain DSM 42081 / NBRC 108919 / NRRL 18488 / 9993)</name>
    <dbReference type="NCBI Taxonomy" id="1114943"/>
    <lineage>
        <taxon>Bacteria</taxon>
        <taxon>Bacillati</taxon>
        <taxon>Actinomycetota</taxon>
        <taxon>Actinomycetes</taxon>
        <taxon>Kitasatosporales</taxon>
        <taxon>Streptomycetaceae</taxon>
        <taxon>Streptomyces</taxon>
    </lineage>
</organism>
<reference evidence="4 5" key="1">
    <citation type="journal article" date="2012" name="J. Bacteriol.">
        <title>Draft genome of Streptomyces tsukubaensis NRRL 18488, the producer of the clinically important immunosuppressant tacrolimus (FK506).</title>
        <authorList>
            <person name="Barreiro C."/>
            <person name="Prieto C."/>
            <person name="Sola-Landa A."/>
            <person name="Solera E."/>
            <person name="Martinez-Castro M."/>
            <person name="Perez-Redondo R."/>
            <person name="Garcia-Estrada C."/>
            <person name="Aparicio J.F."/>
            <person name="Fernandez-Martinez L.T."/>
            <person name="Santos-Aberturas J."/>
            <person name="Salehi-Najafabadi Z."/>
            <person name="Rodriguez-Garcia A."/>
            <person name="Tauch A."/>
            <person name="Martin J.F."/>
        </authorList>
    </citation>
    <scope>NUCLEOTIDE SEQUENCE [LARGE SCALE GENOMIC DNA]</scope>
    <source>
        <strain evidence="5">DSM 42081 / NBRC 108919 / NRRL 18488 / 9993</strain>
    </source>
</reference>
<keyword evidence="5" id="KW-1185">Reference proteome</keyword>
<evidence type="ECO:0000313" key="5">
    <source>
        <dbReference type="Proteomes" id="UP000005940"/>
    </source>
</evidence>
<name>A0A7G3UMM4_STRT9</name>
<dbReference type="AlphaFoldDB" id="A0A7G3UMM4"/>
<keyword evidence="2" id="KW-1133">Transmembrane helix</keyword>
<proteinExistence type="predicted"/>
<dbReference type="Proteomes" id="UP000005940">
    <property type="component" value="Chromosome"/>
</dbReference>
<evidence type="ECO:0000259" key="3">
    <source>
        <dbReference type="Pfam" id="PF07811"/>
    </source>
</evidence>
<feature type="transmembrane region" description="Helical" evidence="2">
    <location>
        <begin position="31"/>
        <end position="50"/>
    </location>
</feature>
<accession>A0A7G3UMM4</accession>
<protein>
    <submittedName>
        <fullName evidence="4">TadE family protein</fullName>
    </submittedName>
</protein>
<dbReference type="InterPro" id="IPR012495">
    <property type="entry name" value="TadE-like_dom"/>
</dbReference>
<feature type="domain" description="TadE-like" evidence="3">
    <location>
        <begin position="29"/>
        <end position="71"/>
    </location>
</feature>
<evidence type="ECO:0000256" key="1">
    <source>
        <dbReference type="SAM" id="MobiDB-lite"/>
    </source>
</evidence>